<dbReference type="InterPro" id="IPR016181">
    <property type="entry name" value="Acyl_CoA_acyltransferase"/>
</dbReference>
<accession>A0ABU9CBZ2</accession>
<dbReference type="PROSITE" id="PS51186">
    <property type="entry name" value="GNAT"/>
    <property type="match status" value="1"/>
</dbReference>
<evidence type="ECO:0000259" key="1">
    <source>
        <dbReference type="PROSITE" id="PS51186"/>
    </source>
</evidence>
<dbReference type="Gene3D" id="3.40.630.30">
    <property type="match status" value="1"/>
</dbReference>
<organism evidence="2 3">
    <name type="scientific">Ideonella margarita</name>
    <dbReference type="NCBI Taxonomy" id="2984191"/>
    <lineage>
        <taxon>Bacteria</taxon>
        <taxon>Pseudomonadati</taxon>
        <taxon>Pseudomonadota</taxon>
        <taxon>Betaproteobacteria</taxon>
        <taxon>Burkholderiales</taxon>
        <taxon>Sphaerotilaceae</taxon>
        <taxon>Ideonella</taxon>
    </lineage>
</organism>
<evidence type="ECO:0000313" key="2">
    <source>
        <dbReference type="EMBL" id="MEK8047962.1"/>
    </source>
</evidence>
<evidence type="ECO:0000313" key="3">
    <source>
        <dbReference type="Proteomes" id="UP001379945"/>
    </source>
</evidence>
<dbReference type="EMBL" id="JBBUTI010000012">
    <property type="protein sequence ID" value="MEK8047962.1"/>
    <property type="molecule type" value="Genomic_DNA"/>
</dbReference>
<name>A0ABU9CBZ2_9BURK</name>
<gene>
    <name evidence="2" type="ORF">AACH00_16505</name>
</gene>
<dbReference type="InterPro" id="IPR000182">
    <property type="entry name" value="GNAT_dom"/>
</dbReference>
<dbReference type="Pfam" id="PF00583">
    <property type="entry name" value="Acetyltransf_1"/>
    <property type="match status" value="1"/>
</dbReference>
<reference evidence="2 3" key="1">
    <citation type="submission" date="2024-04" db="EMBL/GenBank/DDBJ databases">
        <title>Novel species of the genus Ideonella isolated from streams.</title>
        <authorList>
            <person name="Lu H."/>
        </authorList>
    </citation>
    <scope>NUCLEOTIDE SEQUENCE [LARGE SCALE GENOMIC DNA]</scope>
    <source>
        <strain evidence="2 3">LYT19W</strain>
    </source>
</reference>
<proteinExistence type="predicted"/>
<dbReference type="Proteomes" id="UP001379945">
    <property type="component" value="Unassembled WGS sequence"/>
</dbReference>
<keyword evidence="3" id="KW-1185">Reference proteome</keyword>
<dbReference type="SUPFAM" id="SSF55729">
    <property type="entry name" value="Acyl-CoA N-acyltransferases (Nat)"/>
    <property type="match status" value="1"/>
</dbReference>
<feature type="domain" description="N-acetyltransferase" evidence="1">
    <location>
        <begin position="18"/>
        <end position="179"/>
    </location>
</feature>
<sequence length="203" mass="22234">MAKPPSLPEPPLPELRVAKLDASSEAVLQRFFYANPAYFLTTTGQAARPTDAFDELNDTLPDGWAFSAVTLVGYFNAEGALAAMANVVSDLFAPGIWHISTFIVETARHGQGDAQAIYDGLERWAAKHGANFMRLGVVLGNARAERFWEKQGYLQTRLRHGVELGGQINTLRVMCKPLSGGTLGQFLQMVERDRPEPQGTTGR</sequence>
<dbReference type="CDD" id="cd04301">
    <property type="entry name" value="NAT_SF"/>
    <property type="match status" value="1"/>
</dbReference>
<comment type="caution">
    <text evidence="2">The sequence shown here is derived from an EMBL/GenBank/DDBJ whole genome shotgun (WGS) entry which is preliminary data.</text>
</comment>
<dbReference type="RefSeq" id="WP_341400277.1">
    <property type="nucleotide sequence ID" value="NZ_JBBUTI010000012.1"/>
</dbReference>
<protein>
    <submittedName>
        <fullName evidence="2">GNAT family N-acetyltransferase</fullName>
    </submittedName>
</protein>